<dbReference type="PANTHER" id="PTHR30427:SF1">
    <property type="entry name" value="TRANSCRIPTIONAL ACTIVATOR PROTEIN LYSR"/>
    <property type="match status" value="1"/>
</dbReference>
<evidence type="ECO:0000256" key="1">
    <source>
        <dbReference type="ARBA" id="ARBA00009437"/>
    </source>
</evidence>
<dbReference type="EMBL" id="JBHTKR010000001">
    <property type="protein sequence ID" value="MFD1193236.1"/>
    <property type="molecule type" value="Genomic_DNA"/>
</dbReference>
<proteinExistence type="inferred from homology"/>
<dbReference type="SUPFAM" id="SSF46785">
    <property type="entry name" value="Winged helix' DNA-binding domain"/>
    <property type="match status" value="1"/>
</dbReference>
<dbReference type="Proteomes" id="UP001597151">
    <property type="component" value="Unassembled WGS sequence"/>
</dbReference>
<accession>A0ABW3T8Q0</accession>
<comment type="similarity">
    <text evidence="1">Belongs to the LysR transcriptional regulatory family.</text>
</comment>
<dbReference type="InterPro" id="IPR036390">
    <property type="entry name" value="WH_DNA-bd_sf"/>
</dbReference>
<evidence type="ECO:0000256" key="2">
    <source>
        <dbReference type="ARBA" id="ARBA00023015"/>
    </source>
</evidence>
<dbReference type="PRINTS" id="PR00039">
    <property type="entry name" value="HTHLYSR"/>
</dbReference>
<gene>
    <name evidence="6" type="ORF">ACFQ3C_00960</name>
</gene>
<dbReference type="Pfam" id="PF03466">
    <property type="entry name" value="LysR_substrate"/>
    <property type="match status" value="1"/>
</dbReference>
<keyword evidence="2" id="KW-0805">Transcription regulation</keyword>
<feature type="domain" description="HTH lysR-type" evidence="5">
    <location>
        <begin position="17"/>
        <end position="74"/>
    </location>
</feature>
<reference evidence="7" key="1">
    <citation type="journal article" date="2019" name="Int. J. Syst. Evol. Microbiol.">
        <title>The Global Catalogue of Microorganisms (GCM) 10K type strain sequencing project: providing services to taxonomists for standard genome sequencing and annotation.</title>
        <authorList>
            <consortium name="The Broad Institute Genomics Platform"/>
            <consortium name="The Broad Institute Genome Sequencing Center for Infectious Disease"/>
            <person name="Wu L."/>
            <person name="Ma J."/>
        </authorList>
    </citation>
    <scope>NUCLEOTIDE SEQUENCE [LARGE SCALE GENOMIC DNA]</scope>
    <source>
        <strain evidence="7">CCUG 55328</strain>
    </source>
</reference>
<sequence>MAYTCPKPKDAIEPMNLSFRQLQTFREVMRTGSISEASRALGRTQPAVSAMIAGLERELRYPLFLREHGRLTPRPEAYYFLEEAEAVLERLAQSARIMDEIGKLDHGRLRIACHPAASGFFMPRVLARFLDGRPGVEAALMMRSSAVVEDLVASQEYDIGLAETPGARGAIRTEDFALPCLLAIPRASPLAARDRIGPADLDGHPLATLFDAHHTWRATRAAFEQAGARLNRRFVLQTFLPALELVAAGLCCTLCDRITAASHAGDRVVFRPFDPAIVSSVSILTPAHRPPSLLARAFGIHLRDALQQIAAS</sequence>
<dbReference type="PROSITE" id="PS50931">
    <property type="entry name" value="HTH_LYSR"/>
    <property type="match status" value="1"/>
</dbReference>
<dbReference type="Gene3D" id="3.40.190.10">
    <property type="entry name" value="Periplasmic binding protein-like II"/>
    <property type="match status" value="2"/>
</dbReference>
<keyword evidence="3" id="KW-0238">DNA-binding</keyword>
<name>A0ABW3T8Q0_9RHOB</name>
<dbReference type="Pfam" id="PF00126">
    <property type="entry name" value="HTH_1"/>
    <property type="match status" value="1"/>
</dbReference>
<evidence type="ECO:0000313" key="6">
    <source>
        <dbReference type="EMBL" id="MFD1193236.1"/>
    </source>
</evidence>
<dbReference type="RefSeq" id="WP_380788307.1">
    <property type="nucleotide sequence ID" value="NZ_JBHTKR010000001.1"/>
</dbReference>
<dbReference type="InterPro" id="IPR036388">
    <property type="entry name" value="WH-like_DNA-bd_sf"/>
</dbReference>
<dbReference type="Gene3D" id="1.10.10.10">
    <property type="entry name" value="Winged helix-like DNA-binding domain superfamily/Winged helix DNA-binding domain"/>
    <property type="match status" value="1"/>
</dbReference>
<evidence type="ECO:0000313" key="7">
    <source>
        <dbReference type="Proteomes" id="UP001597151"/>
    </source>
</evidence>
<comment type="caution">
    <text evidence="6">The sequence shown here is derived from an EMBL/GenBank/DDBJ whole genome shotgun (WGS) entry which is preliminary data.</text>
</comment>
<protein>
    <submittedName>
        <fullName evidence="6">LysR substrate-binding domain-containing protein</fullName>
    </submittedName>
</protein>
<evidence type="ECO:0000259" key="5">
    <source>
        <dbReference type="PROSITE" id="PS50931"/>
    </source>
</evidence>
<dbReference type="PANTHER" id="PTHR30427">
    <property type="entry name" value="TRANSCRIPTIONAL ACTIVATOR PROTEIN LYSR"/>
    <property type="match status" value="1"/>
</dbReference>
<evidence type="ECO:0000256" key="4">
    <source>
        <dbReference type="ARBA" id="ARBA00023163"/>
    </source>
</evidence>
<keyword evidence="7" id="KW-1185">Reference proteome</keyword>
<keyword evidence="4" id="KW-0804">Transcription</keyword>
<evidence type="ECO:0000256" key="3">
    <source>
        <dbReference type="ARBA" id="ARBA00023125"/>
    </source>
</evidence>
<organism evidence="6 7">
    <name type="scientific">Seohaeicola saemankumensis</name>
    <dbReference type="NCBI Taxonomy" id="481181"/>
    <lineage>
        <taxon>Bacteria</taxon>
        <taxon>Pseudomonadati</taxon>
        <taxon>Pseudomonadota</taxon>
        <taxon>Alphaproteobacteria</taxon>
        <taxon>Rhodobacterales</taxon>
        <taxon>Roseobacteraceae</taxon>
        <taxon>Seohaeicola</taxon>
    </lineage>
</organism>
<dbReference type="InterPro" id="IPR000847">
    <property type="entry name" value="LysR_HTH_N"/>
</dbReference>
<dbReference type="InterPro" id="IPR005119">
    <property type="entry name" value="LysR_subst-bd"/>
</dbReference>
<dbReference type="SUPFAM" id="SSF53850">
    <property type="entry name" value="Periplasmic binding protein-like II"/>
    <property type="match status" value="1"/>
</dbReference>